<feature type="site" description="Interaction with DNA" evidence="8">
    <location>
        <position position="158"/>
    </location>
</feature>
<dbReference type="PROSITE" id="PS50880">
    <property type="entry name" value="TOPRIM"/>
    <property type="match status" value="1"/>
</dbReference>
<keyword evidence="6 8" id="KW-0238">DNA-binding</keyword>
<dbReference type="Gene3D" id="3.40.50.140">
    <property type="match status" value="1"/>
</dbReference>
<protein>
    <recommendedName>
        <fullName evidence="8">DNA topoisomerase 1</fullName>
        <ecNumber evidence="8">5.6.2.1</ecNumber>
    </recommendedName>
    <alternativeName>
        <fullName evidence="8">DNA topoisomerase I</fullName>
    </alternativeName>
</protein>
<feature type="site" description="Interaction with DNA" evidence="8">
    <location>
        <position position="489"/>
    </location>
</feature>
<feature type="site" description="Interaction with DNA" evidence="8">
    <location>
        <position position="146"/>
    </location>
</feature>
<dbReference type="EC" id="5.6.2.1" evidence="8"/>
<keyword evidence="12" id="KW-1185">Reference proteome</keyword>
<dbReference type="Pfam" id="PF01131">
    <property type="entry name" value="Topoisom_bac"/>
    <property type="match status" value="1"/>
</dbReference>
<dbReference type="InterPro" id="IPR025589">
    <property type="entry name" value="Toprim_C_rpt"/>
</dbReference>
<dbReference type="InterPro" id="IPR000380">
    <property type="entry name" value="Topo_IA"/>
</dbReference>
<dbReference type="PRINTS" id="PR00417">
    <property type="entry name" value="PRTPISMRASEI"/>
</dbReference>
<dbReference type="PROSITE" id="PS00396">
    <property type="entry name" value="TOPO_IA_1"/>
    <property type="match status" value="1"/>
</dbReference>
<comment type="similarity">
    <text evidence="2 8">Belongs to the type IA topoisomerase family.</text>
</comment>
<dbReference type="RefSeq" id="WP_148971587.1">
    <property type="nucleotide sequence ID" value="NZ_CP043316.1"/>
</dbReference>
<accession>A0A5C0UFL6</accession>
<feature type="site" description="Interaction with DNA" evidence="8">
    <location>
        <position position="304"/>
    </location>
</feature>
<evidence type="ECO:0000256" key="3">
    <source>
        <dbReference type="ARBA" id="ARBA00022723"/>
    </source>
</evidence>
<reference evidence="11 12" key="1">
    <citation type="submission" date="2019-08" db="EMBL/GenBank/DDBJ databases">
        <title>Highly reduced genomes of protist endosymbionts show evolutionary convergence.</title>
        <authorList>
            <person name="George E."/>
            <person name="Husnik F."/>
            <person name="Tashyreva D."/>
            <person name="Prokopchuk G."/>
            <person name="Horak A."/>
            <person name="Kwong W.K."/>
            <person name="Lukes J."/>
            <person name="Keeling P.J."/>
        </authorList>
    </citation>
    <scope>NUCLEOTIDE SEQUENCE [LARGE SCALE GENOMIC DNA]</scope>
    <source>
        <strain evidence="11">1604LC</strain>
    </source>
</reference>
<dbReference type="Proteomes" id="UP000325004">
    <property type="component" value="Chromosome"/>
</dbReference>
<evidence type="ECO:0000256" key="4">
    <source>
        <dbReference type="ARBA" id="ARBA00022842"/>
    </source>
</evidence>
<dbReference type="InterPro" id="IPR013825">
    <property type="entry name" value="Topo_IA_cen_sub2"/>
</dbReference>
<dbReference type="EMBL" id="CP043316">
    <property type="protein sequence ID" value="QEK38471.1"/>
    <property type="molecule type" value="Genomic_DNA"/>
</dbReference>
<dbReference type="CDD" id="cd00186">
    <property type="entry name" value="TOP1Ac"/>
    <property type="match status" value="1"/>
</dbReference>
<feature type="domain" description="Topo IA-type catalytic" evidence="10">
    <location>
        <begin position="132"/>
        <end position="557"/>
    </location>
</feature>
<dbReference type="PANTHER" id="PTHR42785:SF1">
    <property type="entry name" value="DNA TOPOISOMERASE"/>
    <property type="match status" value="1"/>
</dbReference>
<dbReference type="OrthoDB" id="9804262at2"/>
<dbReference type="InterPro" id="IPR005733">
    <property type="entry name" value="TopoI_bac-type"/>
</dbReference>
<feature type="active site" description="O-(5'-phospho-DNA)-tyrosine intermediate" evidence="8">
    <location>
        <position position="302"/>
    </location>
</feature>
<comment type="caution">
    <text evidence="8">Lacks conserved residue(s) required for the propagation of feature annotation.</text>
</comment>
<dbReference type="Pfam" id="PF13368">
    <property type="entry name" value="Toprim_C_rpt"/>
    <property type="match status" value="2"/>
</dbReference>
<comment type="catalytic activity">
    <reaction evidence="1 8">
        <text>ATP-independent breakage of single-stranded DNA, followed by passage and rejoining.</text>
        <dbReference type="EC" id="5.6.2.1"/>
    </reaction>
</comment>
<dbReference type="Pfam" id="PF01751">
    <property type="entry name" value="Toprim"/>
    <property type="match status" value="1"/>
</dbReference>
<feature type="site" description="Interaction with DNA" evidence="8">
    <location>
        <position position="34"/>
    </location>
</feature>
<dbReference type="PANTHER" id="PTHR42785">
    <property type="entry name" value="DNA TOPOISOMERASE, TYPE IA, CORE"/>
    <property type="match status" value="1"/>
</dbReference>
<dbReference type="SMART" id="SM00436">
    <property type="entry name" value="TOP1Bc"/>
    <property type="match status" value="1"/>
</dbReference>
<evidence type="ECO:0000256" key="1">
    <source>
        <dbReference type="ARBA" id="ARBA00000213"/>
    </source>
</evidence>
<dbReference type="HAMAP" id="MF_00952">
    <property type="entry name" value="Topoisom_1_prok"/>
    <property type="match status" value="1"/>
</dbReference>
<dbReference type="Gene3D" id="2.70.20.10">
    <property type="entry name" value="Topoisomerase I, domain 3"/>
    <property type="match status" value="1"/>
</dbReference>
<evidence type="ECO:0000256" key="6">
    <source>
        <dbReference type="ARBA" id="ARBA00023125"/>
    </source>
</evidence>
<feature type="region of interest" description="Interaction with DNA" evidence="8">
    <location>
        <begin position="166"/>
        <end position="171"/>
    </location>
</feature>
<dbReference type="InterPro" id="IPR023406">
    <property type="entry name" value="Topo_IA_AS"/>
</dbReference>
<evidence type="ECO:0000256" key="8">
    <source>
        <dbReference type="HAMAP-Rule" id="MF_00952"/>
    </source>
</evidence>
<dbReference type="InterPro" id="IPR013826">
    <property type="entry name" value="Topo_IA_cen_sub3"/>
</dbReference>
<evidence type="ECO:0000313" key="11">
    <source>
        <dbReference type="EMBL" id="QEK38471.1"/>
    </source>
</evidence>
<organism evidence="11 12">
    <name type="scientific">Candidatus Cytomitobacter primus</name>
    <dbReference type="NCBI Taxonomy" id="2066024"/>
    <lineage>
        <taxon>Bacteria</taxon>
        <taxon>Pseudomonadati</taxon>
        <taxon>Pseudomonadota</taxon>
        <taxon>Alphaproteobacteria</taxon>
        <taxon>Holosporales</taxon>
        <taxon>Holosporaceae</taxon>
        <taxon>Candidatus Cytomitobacter</taxon>
    </lineage>
</organism>
<proteinExistence type="inferred from homology"/>
<gene>
    <name evidence="8 11" type="primary">topA</name>
    <name evidence="11" type="ORF">FZC34_00875</name>
</gene>
<feature type="site" description="Interaction with DNA" evidence="8">
    <location>
        <position position="142"/>
    </location>
</feature>
<evidence type="ECO:0000259" key="9">
    <source>
        <dbReference type="PROSITE" id="PS50880"/>
    </source>
</evidence>
<dbReference type="PROSITE" id="PS52039">
    <property type="entry name" value="TOPO_IA_2"/>
    <property type="match status" value="1"/>
</dbReference>
<dbReference type="SMART" id="SM00493">
    <property type="entry name" value="TOPRIM"/>
    <property type="match status" value="1"/>
</dbReference>
<keyword evidence="5 8" id="KW-0799">Topoisomerase</keyword>
<dbReference type="GO" id="GO:0003677">
    <property type="term" value="F:DNA binding"/>
    <property type="evidence" value="ECO:0007669"/>
    <property type="project" value="UniProtKB-KW"/>
</dbReference>
<keyword evidence="4" id="KW-0460">Magnesium</keyword>
<evidence type="ECO:0000256" key="7">
    <source>
        <dbReference type="ARBA" id="ARBA00023235"/>
    </source>
</evidence>
<dbReference type="InterPro" id="IPR028612">
    <property type="entry name" value="Topoisom_1_IA"/>
</dbReference>
<dbReference type="InterPro" id="IPR013497">
    <property type="entry name" value="Topo_IA_cen"/>
</dbReference>
<dbReference type="Gene3D" id="1.10.290.10">
    <property type="entry name" value="Topoisomerase I, domain 4"/>
    <property type="match status" value="1"/>
</dbReference>
<comment type="subunit">
    <text evidence="8">Monomer.</text>
</comment>
<dbReference type="InterPro" id="IPR003602">
    <property type="entry name" value="Topo_IA_DNA-bd_dom"/>
</dbReference>
<sequence>MKLIVVESPTKAKALNSYLKNEDVGYKVLASYGHVRSLTKTKGSVDVDNDFSMSWENITKSSKAVKEIIAQAKNSDEVILATDPDREGEAISWHLVQIFEKAKVKTKLSRMTFHSITPKSIKEALNSLKEIDQKLVDAYMARLGLDYLVGFNLSPVLWRKLPGSKSAGRVQSAALRIITDREYEIQSFVPEDYWTLHAKFKQNKYECTTDLFEWNNKKVEKFMWDSKSVVEAKNELLGNSYKVTEFEFKDQVRRPYAPLITSTLQQEAASRLGWKPIFTMKIAQKLYEGIKLGSGIVGLITYMRTDSVNVSQQGIKECRDMIQSQFGKQYLPDSPHFYKSRVRNAQEAHEAIRPTNFNHSPNSIKEYLDDESFKLYDLIWKRAVSSQMASAIYEACNMFIKGEKGTWKAHGVKSKFDGFQKLYNVDKLENTDIWSFSEGDVKCLEVEDEKHATKPPSRFTETSLIKYLEEKGIGRPSTYAGVMYVLDKRGYIFQNKKSVIPSNLGWVVSAFLKNHFSLYVQDEFTSEMENKLDLVSKGEKDWKELLEDFWKDFQAKVNEAYNLDVKDILKEISNTYQQHFFKQDKVPKCPKCDGMQELRISKGNGFLCCSNYPACNWNKSIDSELDQNVILGTDPNSGDEVLIKHGPYGYYLQWGAAEVKARVLLPAMFAPPHNITIEEAIKIRNLPIIVGRHPDNGEDIKVGIGRFGPWILYKNTYVSLKKSPFDVTLEECLDILNVTRNQKKIEKKNSEKKDK</sequence>
<dbReference type="GO" id="GO:0006265">
    <property type="term" value="P:DNA topological change"/>
    <property type="evidence" value="ECO:0007669"/>
    <property type="project" value="UniProtKB-UniRule"/>
</dbReference>
<dbReference type="SMART" id="SM00437">
    <property type="entry name" value="TOP1Ac"/>
    <property type="match status" value="1"/>
</dbReference>
<evidence type="ECO:0000256" key="5">
    <source>
        <dbReference type="ARBA" id="ARBA00023029"/>
    </source>
</evidence>
<dbReference type="GO" id="GO:0046872">
    <property type="term" value="F:metal ion binding"/>
    <property type="evidence" value="ECO:0007669"/>
    <property type="project" value="UniProtKB-KW"/>
</dbReference>
<comment type="function">
    <text evidence="8">Releases the supercoiling and torsional tension of DNA, which is introduced during the DNA replication and transcription, by transiently cleaving and rejoining one strand of the DNA duplex. Introduces a single-strand break via transesterification at a target site in duplex DNA. The scissile phosphodiester is attacked by the catalytic tyrosine of the enzyme, resulting in the formation of a DNA-(5'-phosphotyrosyl)-enzyme intermediate and the expulsion of a 3'-OH DNA strand. The free DNA strand then undergoes passage around the unbroken strand, thus removing DNA supercoils. Finally, in the religation step, the DNA 3'-OH attacks the covalent intermediate to expel the active-site tyrosine and restore the DNA phosphodiester backbone.</text>
</comment>
<dbReference type="InterPro" id="IPR013824">
    <property type="entry name" value="Topo_IA_cen_sub1"/>
</dbReference>
<dbReference type="SUPFAM" id="SSF56712">
    <property type="entry name" value="Prokaryotic type I DNA topoisomerase"/>
    <property type="match status" value="1"/>
</dbReference>
<dbReference type="SUPFAM" id="SSF57783">
    <property type="entry name" value="Zinc beta-ribbon"/>
    <property type="match status" value="1"/>
</dbReference>
<evidence type="ECO:0000313" key="12">
    <source>
        <dbReference type="Proteomes" id="UP000325004"/>
    </source>
</evidence>
<dbReference type="InterPro" id="IPR023405">
    <property type="entry name" value="Topo_IA_core_domain"/>
</dbReference>
<dbReference type="InterPro" id="IPR003601">
    <property type="entry name" value="Topo_IA_2"/>
</dbReference>
<evidence type="ECO:0000256" key="2">
    <source>
        <dbReference type="ARBA" id="ARBA00009446"/>
    </source>
</evidence>
<dbReference type="InterPro" id="IPR006171">
    <property type="entry name" value="TOPRIM_dom"/>
</dbReference>
<dbReference type="AlphaFoldDB" id="A0A5C0UFL6"/>
<dbReference type="Gene3D" id="3.30.65.10">
    <property type="entry name" value="Bacterial Topoisomerase I, domain 1"/>
    <property type="match status" value="1"/>
</dbReference>
<keyword evidence="7 8" id="KW-0413">Isomerase</keyword>
<dbReference type="Gene3D" id="1.10.460.10">
    <property type="entry name" value="Topoisomerase I, domain 2"/>
    <property type="match status" value="1"/>
</dbReference>
<dbReference type="KEGG" id="cpri:FZC34_00875"/>
<dbReference type="NCBIfam" id="TIGR01051">
    <property type="entry name" value="topA_bact"/>
    <property type="match status" value="1"/>
</dbReference>
<dbReference type="GO" id="GO:0003917">
    <property type="term" value="F:DNA topoisomerase type I (single strand cut, ATP-independent) activity"/>
    <property type="evidence" value="ECO:0007669"/>
    <property type="project" value="UniProtKB-UniRule"/>
</dbReference>
<name>A0A5C0UFL6_9PROT</name>
<evidence type="ECO:0000259" key="10">
    <source>
        <dbReference type="PROSITE" id="PS52039"/>
    </source>
</evidence>
<feature type="domain" description="Toprim" evidence="9">
    <location>
        <begin position="1"/>
        <end position="116"/>
    </location>
</feature>
<keyword evidence="3" id="KW-0479">Metal-binding</keyword>